<dbReference type="FunFam" id="3.40.1190.20:FF:000001">
    <property type="entry name" value="Phosphofructokinase"/>
    <property type="match status" value="1"/>
</dbReference>
<dbReference type="GO" id="GO:2001059">
    <property type="term" value="P:D-tagatose 6-phosphate catabolic process"/>
    <property type="evidence" value="ECO:0007669"/>
    <property type="project" value="UniProtKB-UniPathway"/>
</dbReference>
<dbReference type="HOGENOM" id="CLU_050013_1_0_9"/>
<dbReference type="STRING" id="592010.GCWU000182_001893"/>
<dbReference type="InterPro" id="IPR002173">
    <property type="entry name" value="Carboh/pur_kinase_PfkB_CS"/>
</dbReference>
<reference evidence="11" key="1">
    <citation type="submission" date="2013-06" db="EMBL/GenBank/DDBJ databases">
        <authorList>
            <person name="Weinstock G."/>
            <person name="Sodergren E."/>
            <person name="Clifton S."/>
            <person name="Fulton L."/>
            <person name="Fulton B."/>
            <person name="Courtney L."/>
            <person name="Fronick C."/>
            <person name="Harrison M."/>
            <person name="Strong C."/>
            <person name="Farmer C."/>
            <person name="Delahaunty K."/>
            <person name="Markovic C."/>
            <person name="Hall O."/>
            <person name="Minx P."/>
            <person name="Tomlinson C."/>
            <person name="Mitreva M."/>
            <person name="Nelson J."/>
            <person name="Hou S."/>
            <person name="Wollam A."/>
            <person name="Pepin K.H."/>
            <person name="Johnson M."/>
            <person name="Bhonagiri V."/>
            <person name="Nash W.E."/>
            <person name="Warren W."/>
            <person name="Chinwalla A."/>
            <person name="Mardis E.R."/>
            <person name="Wilson R.K."/>
        </authorList>
    </citation>
    <scope>NUCLEOTIDE SEQUENCE [LARGE SCALE GENOMIC DNA]</scope>
    <source>
        <strain evidence="11">ATCC 49176</strain>
    </source>
</reference>
<dbReference type="eggNOG" id="COG1105">
    <property type="taxonomic scope" value="Bacteria"/>
</dbReference>
<dbReference type="Gene3D" id="3.40.1190.20">
    <property type="match status" value="1"/>
</dbReference>
<dbReference type="GO" id="GO:0005988">
    <property type="term" value="P:lactose metabolic process"/>
    <property type="evidence" value="ECO:0007669"/>
    <property type="project" value="UniProtKB-KW"/>
</dbReference>
<dbReference type="PANTHER" id="PTHR46566:SF1">
    <property type="entry name" value="1-PHOSPHOFRUCTOKINASE"/>
    <property type="match status" value="1"/>
</dbReference>
<comment type="caution">
    <text evidence="11">The sequence shown here is derived from an EMBL/GenBank/DDBJ whole genome shotgun (WGS) entry which is preliminary data.</text>
</comment>
<evidence type="ECO:0000256" key="7">
    <source>
        <dbReference type="ARBA" id="ARBA00047745"/>
    </source>
</evidence>
<keyword evidence="5 9" id="KW-0418">Kinase</keyword>
<evidence type="ECO:0000256" key="6">
    <source>
        <dbReference type="ARBA" id="ARBA00022840"/>
    </source>
</evidence>
<comment type="catalytic activity">
    <reaction evidence="7 9">
        <text>beta-D-fructose 1-phosphate + ATP = beta-D-fructose 1,6-bisphosphate + ADP + H(+)</text>
        <dbReference type="Rhea" id="RHEA:14213"/>
        <dbReference type="ChEBI" id="CHEBI:15378"/>
        <dbReference type="ChEBI" id="CHEBI:30616"/>
        <dbReference type="ChEBI" id="CHEBI:32966"/>
        <dbReference type="ChEBI" id="CHEBI:138881"/>
        <dbReference type="ChEBI" id="CHEBI:456216"/>
        <dbReference type="EC" id="2.7.1.56"/>
    </reaction>
</comment>
<dbReference type="InterPro" id="IPR017583">
    <property type="entry name" value="Tagatose/fructose_Pkinase"/>
</dbReference>
<keyword evidence="6 8" id="KW-0067">ATP-binding</keyword>
<dbReference type="EC" id="2.7.1.144" evidence="8"/>
<dbReference type="GO" id="GO:0009024">
    <property type="term" value="F:tagatose-6-phosphate kinase activity"/>
    <property type="evidence" value="ECO:0007669"/>
    <property type="project" value="UniProtKB-EC"/>
</dbReference>
<dbReference type="InterPro" id="IPR029056">
    <property type="entry name" value="Ribokinase-like"/>
</dbReference>
<dbReference type="GO" id="GO:0044281">
    <property type="term" value="P:small molecule metabolic process"/>
    <property type="evidence" value="ECO:0007669"/>
    <property type="project" value="UniProtKB-ARBA"/>
</dbReference>
<comment type="similarity">
    <text evidence="1">Belongs to the carbohydrate kinase pfkB family.</text>
</comment>
<evidence type="ECO:0000256" key="8">
    <source>
        <dbReference type="PIRNR" id="PIRNR000535"/>
    </source>
</evidence>
<name>W1Q484_ABIDE</name>
<dbReference type="InterPro" id="IPR011611">
    <property type="entry name" value="PfkB_dom"/>
</dbReference>
<dbReference type="AlphaFoldDB" id="W1Q484"/>
<feature type="domain" description="Carbohydrate kinase PfkB" evidence="10">
    <location>
        <begin position="11"/>
        <end position="286"/>
    </location>
</feature>
<gene>
    <name evidence="11" type="ORF">GCWU000182_001893</name>
</gene>
<dbReference type="Pfam" id="PF00294">
    <property type="entry name" value="PfkB"/>
    <property type="match status" value="1"/>
</dbReference>
<evidence type="ECO:0000256" key="2">
    <source>
        <dbReference type="ARBA" id="ARBA00022679"/>
    </source>
</evidence>
<dbReference type="PROSITE" id="PS00584">
    <property type="entry name" value="PFKB_KINASES_2"/>
    <property type="match status" value="1"/>
</dbReference>
<dbReference type="UniPathway" id="UPA00704">
    <property type="reaction ID" value="UER00715"/>
</dbReference>
<sequence>MLNFVIYTITFNPAVDLVIQVDQCQLGELNRSKGEAYVAGGKGINVSLVLQRLGHVNYATGFVGGFTGQYIKDTLIQEGVKPLFVEVDGITRVNVKVKSQEETEINAAGPQVSPEKFAELLAIFERDLGADDVVFLAGNAAPGLDVKAYTAIAKLCQERDAKFVLDTNKQLLTECLPYRPFVIKPNHHELGEIFGVSLKDEAEIIHYAKKLQDLGARHIIVSRGGEGALLLTEDGQVFSSDIPKGTVVNSVGAGDSMLAGFVATYLETGDFAQSLKRGAATGSATAYSVWIAERQLIDDLVDQIHVVAH</sequence>
<dbReference type="GO" id="GO:0008662">
    <property type="term" value="F:1-phosphofructokinase activity"/>
    <property type="evidence" value="ECO:0007669"/>
    <property type="project" value="UniProtKB-UniRule"/>
</dbReference>
<dbReference type="GO" id="GO:0005829">
    <property type="term" value="C:cytosol"/>
    <property type="evidence" value="ECO:0007669"/>
    <property type="project" value="TreeGrafter"/>
</dbReference>
<evidence type="ECO:0000313" key="12">
    <source>
        <dbReference type="Proteomes" id="UP000019050"/>
    </source>
</evidence>
<comment type="catalytic activity">
    <reaction evidence="8">
        <text>D-tagatofuranose 6-phosphate + ATP = D-tagatofuranose 1,6-bisphosphate + ADP + H(+)</text>
        <dbReference type="Rhea" id="RHEA:12420"/>
        <dbReference type="ChEBI" id="CHEBI:15378"/>
        <dbReference type="ChEBI" id="CHEBI:30616"/>
        <dbReference type="ChEBI" id="CHEBI:58694"/>
        <dbReference type="ChEBI" id="CHEBI:58695"/>
        <dbReference type="ChEBI" id="CHEBI:456216"/>
        <dbReference type="EC" id="2.7.1.144"/>
    </reaction>
</comment>
<keyword evidence="3 8" id="KW-0423">Lactose metabolism</keyword>
<dbReference type="PANTHER" id="PTHR46566">
    <property type="entry name" value="1-PHOSPHOFRUCTOKINASE-RELATED"/>
    <property type="match status" value="1"/>
</dbReference>
<dbReference type="Proteomes" id="UP000019050">
    <property type="component" value="Unassembled WGS sequence"/>
</dbReference>
<protein>
    <recommendedName>
        <fullName evidence="8">Tagatose-6-phosphate kinase</fullName>
        <ecNumber evidence="8">2.7.1.144</ecNumber>
    </recommendedName>
</protein>
<organism evidence="11 12">
    <name type="scientific">Abiotrophia defectiva ATCC 49176</name>
    <dbReference type="NCBI Taxonomy" id="592010"/>
    <lineage>
        <taxon>Bacteria</taxon>
        <taxon>Bacillati</taxon>
        <taxon>Bacillota</taxon>
        <taxon>Bacilli</taxon>
        <taxon>Lactobacillales</taxon>
        <taxon>Aerococcaceae</taxon>
        <taxon>Abiotrophia</taxon>
    </lineage>
</organism>
<dbReference type="EMBL" id="ACIN03000017">
    <property type="protein sequence ID" value="ESK64709.1"/>
    <property type="molecule type" value="Genomic_DNA"/>
</dbReference>
<evidence type="ECO:0000256" key="3">
    <source>
        <dbReference type="ARBA" id="ARBA00022736"/>
    </source>
</evidence>
<evidence type="ECO:0000256" key="1">
    <source>
        <dbReference type="ARBA" id="ARBA00005380"/>
    </source>
</evidence>
<dbReference type="InterPro" id="IPR022463">
    <property type="entry name" value="1-PFruKinase"/>
</dbReference>
<dbReference type="SUPFAM" id="SSF53613">
    <property type="entry name" value="Ribokinase-like"/>
    <property type="match status" value="1"/>
</dbReference>
<evidence type="ECO:0000313" key="11">
    <source>
        <dbReference type="EMBL" id="ESK64709.1"/>
    </source>
</evidence>
<evidence type="ECO:0000256" key="9">
    <source>
        <dbReference type="RuleBase" id="RU369061"/>
    </source>
</evidence>
<comment type="similarity">
    <text evidence="8">Belongs to the carbohydrate kinase PfkB family. LacC subfamily.</text>
</comment>
<dbReference type="NCBIfam" id="TIGR03828">
    <property type="entry name" value="pfkB"/>
    <property type="match status" value="1"/>
</dbReference>
<proteinExistence type="inferred from homology"/>
<keyword evidence="4 8" id="KW-0547">Nucleotide-binding</keyword>
<dbReference type="PROSITE" id="PS00583">
    <property type="entry name" value="PFKB_KINASES_1"/>
    <property type="match status" value="1"/>
</dbReference>
<evidence type="ECO:0000259" key="10">
    <source>
        <dbReference type="Pfam" id="PF00294"/>
    </source>
</evidence>
<comment type="function">
    <text evidence="9">Catalyzes the ATP-dependent phosphorylation of fructose-l-phosphate to fructose-l,6-bisphosphate.</text>
</comment>
<keyword evidence="12" id="KW-1185">Reference proteome</keyword>
<dbReference type="GO" id="GO:0016052">
    <property type="term" value="P:carbohydrate catabolic process"/>
    <property type="evidence" value="ECO:0007669"/>
    <property type="project" value="UniProtKB-ARBA"/>
</dbReference>
<dbReference type="CDD" id="cd01164">
    <property type="entry name" value="FruK_PfkB_like"/>
    <property type="match status" value="1"/>
</dbReference>
<evidence type="ECO:0000256" key="5">
    <source>
        <dbReference type="ARBA" id="ARBA00022777"/>
    </source>
</evidence>
<accession>W1Q484</accession>
<dbReference type="PIRSF" id="PIRSF000535">
    <property type="entry name" value="1PFK/6PFK/LacC"/>
    <property type="match status" value="1"/>
</dbReference>
<comment type="pathway">
    <text evidence="8">Carbohydrate metabolism; D-tagatose 6-phosphate degradation; D-glyceraldehyde 3-phosphate and glycerone phosphate from D-tagatose 6-phosphate: step 1/2.</text>
</comment>
<dbReference type="GO" id="GO:0005524">
    <property type="term" value="F:ATP binding"/>
    <property type="evidence" value="ECO:0007669"/>
    <property type="project" value="UniProtKB-UniRule"/>
</dbReference>
<dbReference type="NCBIfam" id="TIGR03168">
    <property type="entry name" value="1-PFK"/>
    <property type="match status" value="1"/>
</dbReference>
<keyword evidence="2 8" id="KW-0808">Transferase</keyword>
<evidence type="ECO:0000256" key="4">
    <source>
        <dbReference type="ARBA" id="ARBA00022741"/>
    </source>
</evidence>